<keyword evidence="2 3" id="KW-0040">ANK repeat</keyword>
<organism evidence="4 5">
    <name type="scientific">Chrysochromulina tobinii</name>
    <dbReference type="NCBI Taxonomy" id="1460289"/>
    <lineage>
        <taxon>Eukaryota</taxon>
        <taxon>Haptista</taxon>
        <taxon>Haptophyta</taxon>
        <taxon>Prymnesiophyceae</taxon>
        <taxon>Prymnesiales</taxon>
        <taxon>Chrysochromulinaceae</taxon>
        <taxon>Chrysochromulina</taxon>
    </lineage>
</organism>
<evidence type="ECO:0000313" key="4">
    <source>
        <dbReference type="EMBL" id="KOO25175.1"/>
    </source>
</evidence>
<keyword evidence="5" id="KW-1185">Reference proteome</keyword>
<feature type="repeat" description="ANK" evidence="3">
    <location>
        <begin position="256"/>
        <end position="288"/>
    </location>
</feature>
<sequence>MSTAVTEQFSEMWDAILHGDVTKLESVLSGPSGSIMVNAVGAEGQMPLHLACDSADDAESTEKLVKLLCERGADVNAEDCARRTPLLAACELKALGAARYLIEHTSASLRARDDKRMTPVHWLAAHGAADLLGACLAKGAEVDAVNASQQTPLHLALMRGELVCCFVLLDANANAAALDEERRTAMHLAMQFSGGLGACSESTILLLRLLQLAPSLVNEADADKRTPLHWASGKNALPCVKALLSSGAEVDAVDWAQRTPLHWAVLVDAAESAEALLQSKADLRHADRDKRTPLHWACDRAAEGCCKLLLGHLAMGDPMIDAVDWGGYTALHYAARRGATGCVKSLLALGANRRMVSMSGELPADLTSCDVTRALLEERIGMKRQRSLSSANSLVLFSLLPTLAQKFYDAWKAGENVQALLAAELRDPGSPNKTARLLREVMLREKEVAVASMHVSTETSKVVVELLTSGGSKAMHSLTFTDDGLISSFEPYMCMAQ</sequence>
<feature type="repeat" description="ANK" evidence="3">
    <location>
        <begin position="223"/>
        <end position="255"/>
    </location>
</feature>
<dbReference type="OrthoDB" id="539213at2759"/>
<dbReference type="Pfam" id="PF12796">
    <property type="entry name" value="Ank_2"/>
    <property type="match status" value="2"/>
</dbReference>
<proteinExistence type="predicted"/>
<dbReference type="InterPro" id="IPR036770">
    <property type="entry name" value="Ankyrin_rpt-contain_sf"/>
</dbReference>
<dbReference type="Gene3D" id="1.25.40.20">
    <property type="entry name" value="Ankyrin repeat-containing domain"/>
    <property type="match status" value="5"/>
</dbReference>
<dbReference type="PANTHER" id="PTHR24171">
    <property type="entry name" value="ANKYRIN REPEAT DOMAIN-CONTAINING PROTEIN 39-RELATED"/>
    <property type="match status" value="1"/>
</dbReference>
<dbReference type="SMART" id="SM00248">
    <property type="entry name" value="ANK"/>
    <property type="match status" value="9"/>
</dbReference>
<feature type="repeat" description="ANK" evidence="3">
    <location>
        <begin position="43"/>
        <end position="80"/>
    </location>
</feature>
<evidence type="ECO:0000313" key="5">
    <source>
        <dbReference type="Proteomes" id="UP000037460"/>
    </source>
</evidence>
<gene>
    <name evidence="4" type="ORF">Ctob_001752</name>
</gene>
<accession>A0A0M0JFE8</accession>
<feature type="repeat" description="ANK" evidence="3">
    <location>
        <begin position="148"/>
        <end position="180"/>
    </location>
</feature>
<name>A0A0M0JFE8_9EUKA</name>
<dbReference type="PROSITE" id="PS50297">
    <property type="entry name" value="ANK_REP_REGION"/>
    <property type="match status" value="3"/>
</dbReference>
<dbReference type="PANTHER" id="PTHR24171:SF9">
    <property type="entry name" value="ANKYRIN REPEAT DOMAIN-CONTAINING PROTEIN 39"/>
    <property type="match status" value="1"/>
</dbReference>
<protein>
    <submittedName>
        <fullName evidence="4">Ankyrin repeat protein</fullName>
    </submittedName>
</protein>
<evidence type="ECO:0000256" key="2">
    <source>
        <dbReference type="ARBA" id="ARBA00023043"/>
    </source>
</evidence>
<reference evidence="5" key="1">
    <citation type="journal article" date="2015" name="PLoS Genet.">
        <title>Genome Sequence and Transcriptome Analyses of Chrysochromulina tobin: Metabolic Tools for Enhanced Algal Fitness in the Prominent Order Prymnesiales (Haptophyceae).</title>
        <authorList>
            <person name="Hovde B.T."/>
            <person name="Deodato C.R."/>
            <person name="Hunsperger H.M."/>
            <person name="Ryken S.A."/>
            <person name="Yost W."/>
            <person name="Jha R.K."/>
            <person name="Patterson J."/>
            <person name="Monnat R.J. Jr."/>
            <person name="Barlow S.B."/>
            <person name="Starkenburg S.R."/>
            <person name="Cattolico R.A."/>
        </authorList>
    </citation>
    <scope>NUCLEOTIDE SEQUENCE</scope>
    <source>
        <strain evidence="5">CCMP291</strain>
    </source>
</reference>
<dbReference type="PROSITE" id="PS50088">
    <property type="entry name" value="ANK_REPEAT"/>
    <property type="match status" value="5"/>
</dbReference>
<feature type="repeat" description="ANK" evidence="3">
    <location>
        <begin position="326"/>
        <end position="358"/>
    </location>
</feature>
<dbReference type="SUPFAM" id="SSF48403">
    <property type="entry name" value="Ankyrin repeat"/>
    <property type="match status" value="1"/>
</dbReference>
<dbReference type="EMBL" id="JWZX01003011">
    <property type="protein sequence ID" value="KOO25175.1"/>
    <property type="molecule type" value="Genomic_DNA"/>
</dbReference>
<evidence type="ECO:0000256" key="1">
    <source>
        <dbReference type="ARBA" id="ARBA00022737"/>
    </source>
</evidence>
<evidence type="ECO:0000256" key="3">
    <source>
        <dbReference type="PROSITE-ProRule" id="PRU00023"/>
    </source>
</evidence>
<dbReference type="InterPro" id="IPR002110">
    <property type="entry name" value="Ankyrin_rpt"/>
</dbReference>
<dbReference type="AlphaFoldDB" id="A0A0M0JFE8"/>
<comment type="caution">
    <text evidence="4">The sequence shown here is derived from an EMBL/GenBank/DDBJ whole genome shotgun (WGS) entry which is preliminary data.</text>
</comment>
<dbReference type="Proteomes" id="UP000037460">
    <property type="component" value="Unassembled WGS sequence"/>
</dbReference>
<keyword evidence="1" id="KW-0677">Repeat</keyword>
<dbReference type="Pfam" id="PF00023">
    <property type="entry name" value="Ank"/>
    <property type="match status" value="2"/>
</dbReference>